<feature type="chain" id="PRO_5041276688" evidence="1">
    <location>
        <begin position="29"/>
        <end position="198"/>
    </location>
</feature>
<dbReference type="EMBL" id="OX458332">
    <property type="protein sequence ID" value="CAI8833427.1"/>
    <property type="molecule type" value="Genomic_DNA"/>
</dbReference>
<protein>
    <submittedName>
        <fullName evidence="2">Uncharacterized protein</fullName>
    </submittedName>
</protein>
<proteinExistence type="predicted"/>
<gene>
    <name evidence="2" type="ORF">MCNOR_2174</name>
</gene>
<evidence type="ECO:0000313" key="3">
    <source>
        <dbReference type="Proteomes" id="UP001158598"/>
    </source>
</evidence>
<dbReference type="RefSeq" id="WP_010961631.1">
    <property type="nucleotide sequence ID" value="NZ_OX458332.1"/>
</dbReference>
<evidence type="ECO:0000313" key="2">
    <source>
        <dbReference type="EMBL" id="CAI8833427.1"/>
    </source>
</evidence>
<feature type="signal peptide" evidence="1">
    <location>
        <begin position="1"/>
        <end position="28"/>
    </location>
</feature>
<keyword evidence="1" id="KW-0732">Signal</keyword>
<reference evidence="2" key="1">
    <citation type="submission" date="2023-03" db="EMBL/GenBank/DDBJ databases">
        <authorList>
            <person name="Pearce D."/>
        </authorList>
    </citation>
    <scope>NUCLEOTIDE SEQUENCE</scope>
    <source>
        <strain evidence="2">Mc</strain>
    </source>
</reference>
<evidence type="ECO:0000256" key="1">
    <source>
        <dbReference type="SAM" id="SignalP"/>
    </source>
</evidence>
<accession>A0AA35UED0</accession>
<name>A0AA35UED0_METCP</name>
<organism evidence="2 3">
    <name type="scientific">Methylococcus capsulatus</name>
    <dbReference type="NCBI Taxonomy" id="414"/>
    <lineage>
        <taxon>Bacteria</taxon>
        <taxon>Pseudomonadati</taxon>
        <taxon>Pseudomonadota</taxon>
        <taxon>Gammaproteobacteria</taxon>
        <taxon>Methylococcales</taxon>
        <taxon>Methylococcaceae</taxon>
        <taxon>Methylococcus</taxon>
    </lineage>
</organism>
<dbReference type="GeneID" id="88224607"/>
<sequence length="198" mass="21297">MSPSIRISRSWIASSGAAALLAVVSALRAESLAHDAVASATTPLTTPTPQPQAQPLVTVAKRKQDGMALTVKRTWWSAKKDQIEVSLTVKIPNETLKLMTAGDAKSRQGLLVEFRHADGAAFAECELDLGQAKTRQVVFDARELYRRGMLQIKSGICDPDISTEIAEQTIPDVKPGDVAVLKETSAADLLSATFVKTR</sequence>
<dbReference type="Proteomes" id="UP001158598">
    <property type="component" value="Chromosome"/>
</dbReference>
<dbReference type="AlphaFoldDB" id="A0AA35UED0"/>